<dbReference type="RefSeq" id="WP_015021336.1">
    <property type="nucleotide sequence ID" value="NZ_CP017696.1"/>
</dbReference>
<name>A0AAD0A909_9BIFI</name>
<feature type="domain" description="CAAX prenyl protease 2/Lysostaphin resistance protein A-like" evidence="3">
    <location>
        <begin position="727"/>
        <end position="807"/>
    </location>
</feature>
<feature type="compositionally biased region" description="Polar residues" evidence="1">
    <location>
        <begin position="317"/>
        <end position="333"/>
    </location>
</feature>
<proteinExistence type="predicted"/>
<evidence type="ECO:0000313" key="4">
    <source>
        <dbReference type="EMBL" id="ATO40874.1"/>
    </source>
</evidence>
<feature type="compositionally biased region" description="Basic and acidic residues" evidence="1">
    <location>
        <begin position="151"/>
        <end position="160"/>
    </location>
</feature>
<feature type="transmembrane region" description="Helical" evidence="2">
    <location>
        <begin position="637"/>
        <end position="657"/>
    </location>
</feature>
<evidence type="ECO:0000256" key="2">
    <source>
        <dbReference type="SAM" id="Phobius"/>
    </source>
</evidence>
<dbReference type="GO" id="GO:0080120">
    <property type="term" value="P:CAAX-box protein maturation"/>
    <property type="evidence" value="ECO:0007669"/>
    <property type="project" value="UniProtKB-ARBA"/>
</dbReference>
<feature type="transmembrane region" description="Helical" evidence="2">
    <location>
        <begin position="678"/>
        <end position="695"/>
    </location>
</feature>
<evidence type="ECO:0000313" key="5">
    <source>
        <dbReference type="Proteomes" id="UP000224056"/>
    </source>
</evidence>
<feature type="compositionally biased region" description="Polar residues" evidence="1">
    <location>
        <begin position="284"/>
        <end position="294"/>
    </location>
</feature>
<dbReference type="Proteomes" id="UP000224056">
    <property type="component" value="Chromosome"/>
</dbReference>
<feature type="transmembrane region" description="Helical" evidence="2">
    <location>
        <begin position="595"/>
        <end position="617"/>
    </location>
</feature>
<feature type="compositionally biased region" description="Basic and acidic residues" evidence="1">
    <location>
        <begin position="1"/>
        <end position="10"/>
    </location>
</feature>
<feature type="compositionally biased region" description="Low complexity" evidence="1">
    <location>
        <begin position="241"/>
        <end position="251"/>
    </location>
</feature>
<feature type="transmembrane region" description="Helical" evidence="2">
    <location>
        <begin position="732"/>
        <end position="750"/>
    </location>
</feature>
<feature type="transmembrane region" description="Helical" evidence="2">
    <location>
        <begin position="781"/>
        <end position="807"/>
    </location>
</feature>
<feature type="region of interest" description="Disordered" evidence="1">
    <location>
        <begin position="85"/>
        <end position="104"/>
    </location>
</feature>
<feature type="compositionally biased region" description="Low complexity" evidence="1">
    <location>
        <begin position="200"/>
        <end position="230"/>
    </location>
</feature>
<feature type="transmembrane region" description="Helical" evidence="2">
    <location>
        <begin position="827"/>
        <end position="853"/>
    </location>
</feature>
<reference evidence="4 5" key="1">
    <citation type="submission" date="2016-10" db="EMBL/GenBank/DDBJ databases">
        <title>The whole genome sequencing and assembly of B. asteroides DSM 20089 strain.</title>
        <authorList>
            <person name="Lee Y.-J."/>
            <person name="Park M.-K."/>
            <person name="Yi H."/>
            <person name="Bahn Y.-S."/>
            <person name="Kim J.F."/>
            <person name="Lee D.-W."/>
        </authorList>
    </citation>
    <scope>NUCLEOTIDE SEQUENCE [LARGE SCALE GENOMIC DNA]</scope>
    <source>
        <strain evidence="4 5">DSM 20089</strain>
    </source>
</reference>
<organism evidence="4 5">
    <name type="scientific">Bifidobacterium asteroides DSM 20089</name>
    <dbReference type="NCBI Taxonomy" id="1437594"/>
    <lineage>
        <taxon>Bacteria</taxon>
        <taxon>Bacillati</taxon>
        <taxon>Actinomycetota</taxon>
        <taxon>Actinomycetes</taxon>
        <taxon>Bifidobacteriales</taxon>
        <taxon>Bifidobacteriaceae</taxon>
        <taxon>Bifidobacterium</taxon>
    </lineage>
</organism>
<dbReference type="GeneID" id="93049914"/>
<protein>
    <recommendedName>
        <fullName evidence="3">CAAX prenyl protease 2/Lysostaphin resistance protein A-like domain-containing protein</fullName>
    </recommendedName>
</protein>
<gene>
    <name evidence="4" type="ORF">BA20089_00785</name>
</gene>
<accession>A0AAD0A909</accession>
<feature type="region of interest" description="Disordered" evidence="1">
    <location>
        <begin position="451"/>
        <end position="542"/>
    </location>
</feature>
<dbReference type="Pfam" id="PF02517">
    <property type="entry name" value="Rce1-like"/>
    <property type="match status" value="1"/>
</dbReference>
<dbReference type="GO" id="GO:0004175">
    <property type="term" value="F:endopeptidase activity"/>
    <property type="evidence" value="ECO:0007669"/>
    <property type="project" value="UniProtKB-ARBA"/>
</dbReference>
<dbReference type="EMBL" id="CP017696">
    <property type="protein sequence ID" value="ATO40874.1"/>
    <property type="molecule type" value="Genomic_DNA"/>
</dbReference>
<keyword evidence="2" id="KW-1133">Transmembrane helix</keyword>
<keyword evidence="2" id="KW-0812">Transmembrane</keyword>
<evidence type="ECO:0000259" key="3">
    <source>
        <dbReference type="Pfam" id="PF02517"/>
    </source>
</evidence>
<dbReference type="InterPro" id="IPR003675">
    <property type="entry name" value="Rce1/LyrA-like_dom"/>
</dbReference>
<feature type="region of interest" description="Disordered" evidence="1">
    <location>
        <begin position="1"/>
        <end position="25"/>
    </location>
</feature>
<evidence type="ECO:0000256" key="1">
    <source>
        <dbReference type="SAM" id="MobiDB-lite"/>
    </source>
</evidence>
<feature type="region of interest" description="Disordered" evidence="1">
    <location>
        <begin position="118"/>
        <end position="346"/>
    </location>
</feature>
<dbReference type="AlphaFoldDB" id="A0AAD0A909"/>
<sequence>MRDDEDRDSGSESADAQSDQGRWKVSRSSIALMTASHSASKDYARHWDYEEGSIDLPPLSLPGEAVDDGLAYPGRIAHRKTALLNDEGAGGKGARPVGERPSVLPGSYDFLTSVTVANQPEVPTFPPADLPSDGHTGKDSGQEPSPRRVVARRELEDSKAAEISSQPKQPAAKVVWSWTKPEVDNGPVFSWNMRKRRKPSAGARAGKSAASIAKTTSVSASSVKAVDSTVPAPSKIEQKSSKASVPAASAVEPVGTKPVTKAGAPSASGYEDSMSAKPNPGVSAPTTSVHTSANPVVFADRPVVVSHSDVDRDSSVTGSSAPGQSNAVSQTVASEADHQGRRVCSTPRVVAQSAAVAGDGTGGRVVSSKAIGGQGTALAQKDHVGQPLQTDQEGIAVQTAPSKSSEAVNASPGTQSVVQFASSPTSVSSPGASVALAAKAAEAAAAAVAAKTESAETGDAAKNATKPTRSSRGPRKRVGGLHLGLFARGQEGSEGTRRSSKRRSAQNRTRTSVEAAAPRVVPNASEGPGAGASRPVPGNSQSIVAPSELDAVTPSAAIAAQAQPQAQSQTTKPAAQKSTTYTASSGVLHAVNGQAAFAFVYLAISVLVLMVGSGMILPVIMEQVKDPRSIAFLSDGITLLSVLLALTYACISEWSVIRGKDQRGRDAVHWRTDRRMTLAALLALVAVLLLGQGMVHELNKFFNHFCLLLHIPSLASRSLLVTGASSPTMALYALLVVPLAEELVFRGVILNGLRRYGRVFAILTASLLCALLQCDPVSGLWIFLLGLALGYCSLEYGLIWAIGARVVGDLLFSGLPNRYLMSAPRTARLSILAVALVLVLAGLVMFFLHRASLLDYRRRYRAPRGTYVSWRQPWFLLYLLLCLLLTVFKFVPGLL</sequence>
<keyword evidence="2" id="KW-0472">Membrane</keyword>
<feature type="transmembrane region" description="Helical" evidence="2">
    <location>
        <begin position="874"/>
        <end position="891"/>
    </location>
</feature>